<dbReference type="EMBL" id="ABEU02000017">
    <property type="status" value="NOT_ANNOTATED_CDS"/>
    <property type="molecule type" value="Genomic_DNA"/>
</dbReference>
<reference evidence="1" key="3">
    <citation type="submission" date="2020-12" db="UniProtKB">
        <authorList>
            <consortium name="EnsemblPlants"/>
        </authorList>
    </citation>
    <scope>IDENTIFICATION</scope>
</reference>
<dbReference type="Proteomes" id="UP000006727">
    <property type="component" value="Chromosome 17"/>
</dbReference>
<dbReference type="AlphaFoldDB" id="A0A7I3YXP5"/>
<dbReference type="Gramene" id="Pp3c17_15600V3.2">
    <property type="protein sequence ID" value="PAC:32907013.CDS.1"/>
    <property type="gene ID" value="Pp3c17_15600"/>
</dbReference>
<evidence type="ECO:0000313" key="1">
    <source>
        <dbReference type="EnsemblPlants" id="PAC:32907013.CDS.1"/>
    </source>
</evidence>
<accession>A0A7I3YXP5</accession>
<reference evidence="1 2" key="1">
    <citation type="journal article" date="2008" name="Science">
        <title>The Physcomitrella genome reveals evolutionary insights into the conquest of land by plants.</title>
        <authorList>
            <person name="Rensing S."/>
            <person name="Lang D."/>
            <person name="Zimmer A."/>
            <person name="Terry A."/>
            <person name="Salamov A."/>
            <person name="Shapiro H."/>
            <person name="Nishiyama T."/>
            <person name="Perroud P.-F."/>
            <person name="Lindquist E."/>
            <person name="Kamisugi Y."/>
            <person name="Tanahashi T."/>
            <person name="Sakakibara K."/>
            <person name="Fujita T."/>
            <person name="Oishi K."/>
            <person name="Shin-I T."/>
            <person name="Kuroki Y."/>
            <person name="Toyoda A."/>
            <person name="Suzuki Y."/>
            <person name="Hashimoto A."/>
            <person name="Yamaguchi K."/>
            <person name="Sugano A."/>
            <person name="Kohara Y."/>
            <person name="Fujiyama A."/>
            <person name="Anterola A."/>
            <person name="Aoki S."/>
            <person name="Ashton N."/>
            <person name="Barbazuk W.B."/>
            <person name="Barker E."/>
            <person name="Bennetzen J."/>
            <person name="Bezanilla M."/>
            <person name="Blankenship R."/>
            <person name="Cho S.H."/>
            <person name="Dutcher S."/>
            <person name="Estelle M."/>
            <person name="Fawcett J.A."/>
            <person name="Gundlach H."/>
            <person name="Hanada K."/>
            <person name="Heyl A."/>
            <person name="Hicks K.A."/>
            <person name="Hugh J."/>
            <person name="Lohr M."/>
            <person name="Mayer K."/>
            <person name="Melkozernov A."/>
            <person name="Murata T."/>
            <person name="Nelson D."/>
            <person name="Pils B."/>
            <person name="Prigge M."/>
            <person name="Reiss B."/>
            <person name="Renner T."/>
            <person name="Rombauts S."/>
            <person name="Rushton P."/>
            <person name="Sanderfoot A."/>
            <person name="Schween G."/>
            <person name="Shiu S.-H."/>
            <person name="Stueber K."/>
            <person name="Theodoulou F.L."/>
            <person name="Tu H."/>
            <person name="Van de Peer Y."/>
            <person name="Verrier P.J."/>
            <person name="Waters E."/>
            <person name="Wood A."/>
            <person name="Yang L."/>
            <person name="Cove D."/>
            <person name="Cuming A."/>
            <person name="Hasebe M."/>
            <person name="Lucas S."/>
            <person name="Mishler D.B."/>
            <person name="Reski R."/>
            <person name="Grigoriev I."/>
            <person name="Quatrano R.S."/>
            <person name="Boore J.L."/>
        </authorList>
    </citation>
    <scope>NUCLEOTIDE SEQUENCE [LARGE SCALE GENOMIC DNA]</scope>
    <source>
        <strain evidence="1 2">cv. Gransden 2004</strain>
    </source>
</reference>
<protein>
    <submittedName>
        <fullName evidence="1">Uncharacterized protein</fullName>
    </submittedName>
</protein>
<proteinExistence type="predicted"/>
<keyword evidence="2" id="KW-1185">Reference proteome</keyword>
<reference evidence="1 2" key="2">
    <citation type="journal article" date="2018" name="Plant J.">
        <title>The Physcomitrella patens chromosome-scale assembly reveals moss genome structure and evolution.</title>
        <authorList>
            <person name="Lang D."/>
            <person name="Ullrich K.K."/>
            <person name="Murat F."/>
            <person name="Fuchs J."/>
            <person name="Jenkins J."/>
            <person name="Haas F.B."/>
            <person name="Piednoel M."/>
            <person name="Gundlach H."/>
            <person name="Van Bel M."/>
            <person name="Meyberg R."/>
            <person name="Vives C."/>
            <person name="Morata J."/>
            <person name="Symeonidi A."/>
            <person name="Hiss M."/>
            <person name="Muchero W."/>
            <person name="Kamisugi Y."/>
            <person name="Saleh O."/>
            <person name="Blanc G."/>
            <person name="Decker E.L."/>
            <person name="van Gessel N."/>
            <person name="Grimwood J."/>
            <person name="Hayes R.D."/>
            <person name="Graham S.W."/>
            <person name="Gunter L.E."/>
            <person name="McDaniel S.F."/>
            <person name="Hoernstein S.N.W."/>
            <person name="Larsson A."/>
            <person name="Li F.W."/>
            <person name="Perroud P.F."/>
            <person name="Phillips J."/>
            <person name="Ranjan P."/>
            <person name="Rokshar D.S."/>
            <person name="Rothfels C.J."/>
            <person name="Schneider L."/>
            <person name="Shu S."/>
            <person name="Stevenson D.W."/>
            <person name="Thummler F."/>
            <person name="Tillich M."/>
            <person name="Villarreal Aguilar J.C."/>
            <person name="Widiez T."/>
            <person name="Wong G.K."/>
            <person name="Wymore A."/>
            <person name="Zhang Y."/>
            <person name="Zimmer A.D."/>
            <person name="Quatrano R.S."/>
            <person name="Mayer K.F.X."/>
            <person name="Goodstein D."/>
            <person name="Casacuberta J.M."/>
            <person name="Vandepoele K."/>
            <person name="Reski R."/>
            <person name="Cuming A.C."/>
            <person name="Tuskan G.A."/>
            <person name="Maumus F."/>
            <person name="Salse J."/>
            <person name="Schmutz J."/>
            <person name="Rensing S.A."/>
        </authorList>
    </citation>
    <scope>NUCLEOTIDE SEQUENCE [LARGE SCALE GENOMIC DNA]</scope>
    <source>
        <strain evidence="1 2">cv. Gransden 2004</strain>
    </source>
</reference>
<dbReference type="EnsemblPlants" id="Pp3c17_15600V3.2">
    <property type="protein sequence ID" value="PAC:32907013.CDS.1"/>
    <property type="gene ID" value="Pp3c17_15600"/>
</dbReference>
<organism evidence="1 2">
    <name type="scientific">Physcomitrium patens</name>
    <name type="common">Spreading-leaved earth moss</name>
    <name type="synonym">Physcomitrella patens</name>
    <dbReference type="NCBI Taxonomy" id="3218"/>
    <lineage>
        <taxon>Eukaryota</taxon>
        <taxon>Viridiplantae</taxon>
        <taxon>Streptophyta</taxon>
        <taxon>Embryophyta</taxon>
        <taxon>Bryophyta</taxon>
        <taxon>Bryophytina</taxon>
        <taxon>Bryopsida</taxon>
        <taxon>Funariidae</taxon>
        <taxon>Funariales</taxon>
        <taxon>Funariaceae</taxon>
        <taxon>Physcomitrium</taxon>
    </lineage>
</organism>
<evidence type="ECO:0000313" key="2">
    <source>
        <dbReference type="Proteomes" id="UP000006727"/>
    </source>
</evidence>
<sequence length="50" mass="5461">MQLEVRCVGPTLTVFLLQLGDQAEEASAAGLLDINRCAATGRQARARWYP</sequence>
<name>A0A7I3YXP5_PHYPA</name>